<evidence type="ECO:0000313" key="2">
    <source>
        <dbReference type="Proteomes" id="UP001597319"/>
    </source>
</evidence>
<organism evidence="1 2">
    <name type="scientific">Aquimarina rubra</name>
    <dbReference type="NCBI Taxonomy" id="1920033"/>
    <lineage>
        <taxon>Bacteria</taxon>
        <taxon>Pseudomonadati</taxon>
        <taxon>Bacteroidota</taxon>
        <taxon>Flavobacteriia</taxon>
        <taxon>Flavobacteriales</taxon>
        <taxon>Flavobacteriaceae</taxon>
        <taxon>Aquimarina</taxon>
    </lineage>
</organism>
<sequence>MAHPKITRTRTFVDDFEETLSLSLNQVHHIDELTYLYLKENKFSIDPNYEEKKARFRYFLSIARTLDDAQKRKLKTIKQDQKEKQASFNFETIKSERYLKKYKSLNLSENRYQQFRIKLDEIEKLSGKMFDESMTNHKLRKPYHQRFKEAANNILKDFFTLEELKTFNEIEEKDYQFIVDTRTGVILQGYASTLDLNKKQATQIFLYEENEPILNEKNKYLSEWEKLDLYKQFMKSLLSKEQFDRYQPIWNERKSVLEEGIISNNQSKKQEITRLQNKKQFLLTQYLPALCNWRSEIETLLDKNLKRQLSVLKTVYQEKIISIYTKHKKEAMRRYKDLFPNHFLQLEIELQLKALIPNAGYLEDTGDIFSYISPELRKVILESIENTKNIRIALNEFEIENYENTGGTYGGWTIVKRHPRNERSENLHMLSMLLLDSEPENNITAMNKVLHQVSG</sequence>
<name>A0ABW5LD18_9FLAO</name>
<gene>
    <name evidence="1" type="ORF">ACFSR1_08375</name>
</gene>
<dbReference type="Proteomes" id="UP001597319">
    <property type="component" value="Unassembled WGS sequence"/>
</dbReference>
<keyword evidence="2" id="KW-1185">Reference proteome</keyword>
<comment type="caution">
    <text evidence="1">The sequence shown here is derived from an EMBL/GenBank/DDBJ whole genome shotgun (WGS) entry which is preliminary data.</text>
</comment>
<accession>A0ABW5LD18</accession>
<protein>
    <submittedName>
        <fullName evidence="1">Uncharacterized protein</fullName>
    </submittedName>
</protein>
<evidence type="ECO:0000313" key="1">
    <source>
        <dbReference type="EMBL" id="MFD2562685.1"/>
    </source>
</evidence>
<proteinExistence type="predicted"/>
<dbReference type="EMBL" id="JBHULE010000018">
    <property type="protein sequence ID" value="MFD2562685.1"/>
    <property type="molecule type" value="Genomic_DNA"/>
</dbReference>
<reference evidence="2" key="1">
    <citation type="journal article" date="2019" name="Int. J. Syst. Evol. Microbiol.">
        <title>The Global Catalogue of Microorganisms (GCM) 10K type strain sequencing project: providing services to taxonomists for standard genome sequencing and annotation.</title>
        <authorList>
            <consortium name="The Broad Institute Genomics Platform"/>
            <consortium name="The Broad Institute Genome Sequencing Center for Infectious Disease"/>
            <person name="Wu L."/>
            <person name="Ma J."/>
        </authorList>
    </citation>
    <scope>NUCLEOTIDE SEQUENCE [LARGE SCALE GENOMIC DNA]</scope>
    <source>
        <strain evidence="2">KCTC 52274</strain>
    </source>
</reference>
<dbReference type="RefSeq" id="WP_378291490.1">
    <property type="nucleotide sequence ID" value="NZ_JBHULE010000018.1"/>
</dbReference>